<evidence type="ECO:0000313" key="11">
    <source>
        <dbReference type="EMBL" id="MBO9150596.1"/>
    </source>
</evidence>
<feature type="transmembrane region" description="Helical" evidence="8">
    <location>
        <begin position="296"/>
        <end position="323"/>
    </location>
</feature>
<dbReference type="Pfam" id="PF12704">
    <property type="entry name" value="MacB_PCD"/>
    <property type="match status" value="1"/>
</dbReference>
<dbReference type="InterPro" id="IPR050250">
    <property type="entry name" value="Macrolide_Exporter_MacB"/>
</dbReference>
<comment type="subcellular location">
    <subcellularLocation>
        <location evidence="1">Cell membrane</location>
        <topology evidence="1">Multi-pass membrane protein</topology>
    </subcellularLocation>
</comment>
<evidence type="ECO:0000256" key="6">
    <source>
        <dbReference type="ARBA" id="ARBA00038076"/>
    </source>
</evidence>
<keyword evidence="12" id="KW-1185">Reference proteome</keyword>
<organism evidence="11 12">
    <name type="scientific">Chitinophaga chungangae</name>
    <dbReference type="NCBI Taxonomy" id="2821488"/>
    <lineage>
        <taxon>Bacteria</taxon>
        <taxon>Pseudomonadati</taxon>
        <taxon>Bacteroidota</taxon>
        <taxon>Chitinophagia</taxon>
        <taxon>Chitinophagales</taxon>
        <taxon>Chitinophagaceae</taxon>
        <taxon>Chitinophaga</taxon>
    </lineage>
</organism>
<feature type="region of interest" description="Disordered" evidence="7">
    <location>
        <begin position="72"/>
        <end position="92"/>
    </location>
</feature>
<keyword evidence="5 8" id="KW-0472">Membrane</keyword>
<comment type="caution">
    <text evidence="11">The sequence shown here is derived from an EMBL/GenBank/DDBJ whole genome shotgun (WGS) entry which is preliminary data.</text>
</comment>
<evidence type="ECO:0000313" key="12">
    <source>
        <dbReference type="Proteomes" id="UP000679126"/>
    </source>
</evidence>
<keyword evidence="4 8" id="KW-1133">Transmembrane helix</keyword>
<feature type="transmembrane region" description="Helical" evidence="8">
    <location>
        <begin position="388"/>
        <end position="408"/>
    </location>
</feature>
<dbReference type="PANTHER" id="PTHR30572">
    <property type="entry name" value="MEMBRANE COMPONENT OF TRANSPORTER-RELATED"/>
    <property type="match status" value="1"/>
</dbReference>
<evidence type="ECO:0000256" key="1">
    <source>
        <dbReference type="ARBA" id="ARBA00004651"/>
    </source>
</evidence>
<evidence type="ECO:0000256" key="7">
    <source>
        <dbReference type="SAM" id="MobiDB-lite"/>
    </source>
</evidence>
<dbReference type="EMBL" id="JAGHKP010000001">
    <property type="protein sequence ID" value="MBO9150596.1"/>
    <property type="molecule type" value="Genomic_DNA"/>
</dbReference>
<keyword evidence="2" id="KW-1003">Cell membrane</keyword>
<sequence length="425" mass="46173">MRLRDTFSLALRSISANRLRAGLTISIIAFGIMALVGILTAIDSIKSSIFSSFASMGANGFSIRNREMRLHMGGPDGATRSSNNKRKKVRTSNQNKVITFQEAMAFKEKFAFPATVSVSFRAGGNMTVYKDDKKTNPNVQVVGGDENYLGLSNFELTIGRNFNKADIESGRNVAVLGSDVAKKLYGDHPERALNDNIRIGNVRYRVIGLLKAKGRSSMMSSDNIVITTVTSTRRVFNRPWASYQVNVNVDDVKQVEAAMGEATGVFRIIRKMNINEENNFYMSRSDSIAEMLFRQLGMVTAGAAIIGIITLFGSAIGLMNIMLVSVAERTREIGVNKAMGATSPAIRQQFVFEAIIISVMGGLLGVILGMMAGNVISLLLGTGFIVPWLWISGGIALCALVGLISGIYPAIKASRLDPIVALRYE</sequence>
<reference evidence="12" key="1">
    <citation type="submission" date="2021-03" db="EMBL/GenBank/DDBJ databases">
        <title>Assistant Professor.</title>
        <authorList>
            <person name="Huq M.A."/>
        </authorList>
    </citation>
    <scope>NUCLEOTIDE SEQUENCE [LARGE SCALE GENOMIC DNA]</scope>
    <source>
        <strain evidence="12">MAH-28</strain>
    </source>
</reference>
<evidence type="ECO:0000256" key="2">
    <source>
        <dbReference type="ARBA" id="ARBA00022475"/>
    </source>
</evidence>
<name>A0ABS3Y7J4_9BACT</name>
<dbReference type="InterPro" id="IPR003838">
    <property type="entry name" value="ABC3_permease_C"/>
</dbReference>
<dbReference type="Proteomes" id="UP000679126">
    <property type="component" value="Unassembled WGS sequence"/>
</dbReference>
<feature type="transmembrane region" description="Helical" evidence="8">
    <location>
        <begin position="350"/>
        <end position="376"/>
    </location>
</feature>
<feature type="domain" description="ABC3 transporter permease C-terminal" evidence="9">
    <location>
        <begin position="305"/>
        <end position="418"/>
    </location>
</feature>
<comment type="similarity">
    <text evidence="6">Belongs to the ABC-4 integral membrane protein family.</text>
</comment>
<evidence type="ECO:0000259" key="9">
    <source>
        <dbReference type="Pfam" id="PF02687"/>
    </source>
</evidence>
<evidence type="ECO:0000256" key="4">
    <source>
        <dbReference type="ARBA" id="ARBA00022989"/>
    </source>
</evidence>
<dbReference type="Pfam" id="PF02687">
    <property type="entry name" value="FtsX"/>
    <property type="match status" value="1"/>
</dbReference>
<evidence type="ECO:0000256" key="3">
    <source>
        <dbReference type="ARBA" id="ARBA00022692"/>
    </source>
</evidence>
<keyword evidence="3 8" id="KW-0812">Transmembrane</keyword>
<protein>
    <submittedName>
        <fullName evidence="11">ABC transporter permease</fullName>
    </submittedName>
</protein>
<dbReference type="RefSeq" id="WP_209142004.1">
    <property type="nucleotide sequence ID" value="NZ_JAGHKP010000001.1"/>
</dbReference>
<feature type="transmembrane region" description="Helical" evidence="8">
    <location>
        <begin position="21"/>
        <end position="42"/>
    </location>
</feature>
<proteinExistence type="inferred from homology"/>
<dbReference type="InterPro" id="IPR025857">
    <property type="entry name" value="MacB_PCD"/>
</dbReference>
<evidence type="ECO:0000256" key="8">
    <source>
        <dbReference type="SAM" id="Phobius"/>
    </source>
</evidence>
<dbReference type="PANTHER" id="PTHR30572:SF4">
    <property type="entry name" value="ABC TRANSPORTER PERMEASE YTRF"/>
    <property type="match status" value="1"/>
</dbReference>
<accession>A0ABS3Y7J4</accession>
<evidence type="ECO:0000259" key="10">
    <source>
        <dbReference type="Pfam" id="PF12704"/>
    </source>
</evidence>
<evidence type="ECO:0000256" key="5">
    <source>
        <dbReference type="ARBA" id="ARBA00023136"/>
    </source>
</evidence>
<gene>
    <name evidence="11" type="ORF">J7I43_00135</name>
</gene>
<feature type="domain" description="MacB-like periplasmic core" evidence="10">
    <location>
        <begin position="22"/>
        <end position="263"/>
    </location>
</feature>